<feature type="signal peptide" evidence="9">
    <location>
        <begin position="1"/>
        <end position="21"/>
    </location>
</feature>
<feature type="active site" description="Nucleophile" evidence="8">
    <location>
        <position position="167"/>
    </location>
</feature>
<dbReference type="InterPro" id="IPR029058">
    <property type="entry name" value="AB_hydrolase_fold"/>
</dbReference>
<evidence type="ECO:0000313" key="11">
    <source>
        <dbReference type="EMBL" id="CAK1554548.1"/>
    </source>
</evidence>
<dbReference type="Gene3D" id="3.40.50.1820">
    <property type="entry name" value="alpha/beta hydrolase"/>
    <property type="match status" value="1"/>
</dbReference>
<evidence type="ECO:0000256" key="4">
    <source>
        <dbReference type="ARBA" id="ARBA00022963"/>
    </source>
</evidence>
<reference evidence="11 12" key="1">
    <citation type="submission" date="2023-11" db="EMBL/GenBank/DDBJ databases">
        <authorList>
            <person name="Okamura Y."/>
        </authorList>
    </citation>
    <scope>NUCLEOTIDE SEQUENCE [LARGE SCALE GENOMIC DNA]</scope>
</reference>
<name>A0AAV1K090_9NEOP</name>
<feature type="active site" description="Charge relay system" evidence="8">
    <location>
        <position position="373"/>
    </location>
</feature>
<comment type="similarity">
    <text evidence="1 7">Belongs to the AB hydrolase superfamily. Lipase family.</text>
</comment>
<dbReference type="InterPro" id="IPR025483">
    <property type="entry name" value="Lipase_euk"/>
</dbReference>
<dbReference type="SUPFAM" id="SSF53474">
    <property type="entry name" value="alpha/beta-Hydrolases"/>
    <property type="match status" value="1"/>
</dbReference>
<dbReference type="EMBL" id="CAVLEF010000278">
    <property type="protein sequence ID" value="CAK1554548.1"/>
    <property type="molecule type" value="Genomic_DNA"/>
</dbReference>
<dbReference type="GO" id="GO:0016042">
    <property type="term" value="P:lipid catabolic process"/>
    <property type="evidence" value="ECO:0007669"/>
    <property type="project" value="UniProtKB-KW"/>
</dbReference>
<comment type="caution">
    <text evidence="11">The sequence shown here is derived from an EMBL/GenBank/DDBJ whole genome shotgun (WGS) entry which is preliminary data.</text>
</comment>
<dbReference type="GO" id="GO:0016788">
    <property type="term" value="F:hydrolase activity, acting on ester bonds"/>
    <property type="evidence" value="ECO:0007669"/>
    <property type="project" value="InterPro"/>
</dbReference>
<dbReference type="PIRSF" id="PIRSF000862">
    <property type="entry name" value="Steryl_ester_lip"/>
    <property type="match status" value="1"/>
</dbReference>
<dbReference type="Proteomes" id="UP001497472">
    <property type="component" value="Unassembled WGS sequence"/>
</dbReference>
<evidence type="ECO:0000256" key="1">
    <source>
        <dbReference type="ARBA" id="ARBA00010701"/>
    </source>
</evidence>
<feature type="domain" description="AB hydrolase-1" evidence="10">
    <location>
        <begin position="76"/>
        <end position="182"/>
    </location>
</feature>
<evidence type="ECO:0000259" key="10">
    <source>
        <dbReference type="Pfam" id="PF00561"/>
    </source>
</evidence>
<dbReference type="FunFam" id="3.40.50.1820:FF:000057">
    <property type="entry name" value="Lipase"/>
    <property type="match status" value="1"/>
</dbReference>
<gene>
    <name evidence="11" type="ORF">LNINA_LOCUS13455</name>
</gene>
<dbReference type="Pfam" id="PF00561">
    <property type="entry name" value="Abhydrolase_1"/>
    <property type="match status" value="1"/>
</dbReference>
<keyword evidence="6" id="KW-0325">Glycoprotein</keyword>
<dbReference type="PANTHER" id="PTHR11005">
    <property type="entry name" value="LYSOSOMAL ACID LIPASE-RELATED"/>
    <property type="match status" value="1"/>
</dbReference>
<keyword evidence="3 7" id="KW-0378">Hydrolase</keyword>
<evidence type="ECO:0000256" key="8">
    <source>
        <dbReference type="PIRSR" id="PIRSR000862-1"/>
    </source>
</evidence>
<evidence type="ECO:0000256" key="2">
    <source>
        <dbReference type="ARBA" id="ARBA00022729"/>
    </source>
</evidence>
<evidence type="ECO:0000256" key="6">
    <source>
        <dbReference type="ARBA" id="ARBA00023180"/>
    </source>
</evidence>
<accession>A0AAV1K090</accession>
<keyword evidence="4 7" id="KW-0442">Lipid degradation</keyword>
<keyword evidence="12" id="KW-1185">Reference proteome</keyword>
<feature type="active site" description="Charge relay system" evidence="8">
    <location>
        <position position="342"/>
    </location>
</feature>
<keyword evidence="5" id="KW-0443">Lipid metabolism</keyword>
<sequence length="397" mass="45248">MSVTKLYRVAVILMQIASVFTDQSVISAINKKGDRLTFLKLAELLGRPAEQYDVITEDGYILGIFRIPGVLQPPTLLVHGVELAADSWLLRGNKSLPIMLANLGHDVWFANVRGNIYSRRHIHLNPDVDKDFWEFSFHEHGYYDLAAIIDRILDETKASQINAIGHSQGTTMFTVLTATRPEYNDKINLSIYLAPIAYLNKVRAPLLNCIMLSPELNMIMEKMGMNEFFGYNQTFSVALRRICTLSPQVSYLACAYGYAFPIVGYDPEELEPEFYRISNYYFPVGSSRKNLIHFGQVGRTGRFGQYDHGAVKNLAIYKSLTPPLYNLTNVRIPIVLLVGRRDKLATVTDAETLRQQLPNVKIHKVLPREKANHLDFIWGRSMEEYLFPYILSAFDQQ</sequence>
<evidence type="ECO:0000313" key="12">
    <source>
        <dbReference type="Proteomes" id="UP001497472"/>
    </source>
</evidence>
<evidence type="ECO:0000256" key="7">
    <source>
        <dbReference type="PIRNR" id="PIRNR000862"/>
    </source>
</evidence>
<feature type="chain" id="PRO_5043561557" description="Lipase" evidence="9">
    <location>
        <begin position="22"/>
        <end position="397"/>
    </location>
</feature>
<proteinExistence type="inferred from homology"/>
<evidence type="ECO:0000256" key="3">
    <source>
        <dbReference type="ARBA" id="ARBA00022801"/>
    </source>
</evidence>
<dbReference type="AlphaFoldDB" id="A0AAV1K090"/>
<keyword evidence="2 9" id="KW-0732">Signal</keyword>
<evidence type="ECO:0000256" key="5">
    <source>
        <dbReference type="ARBA" id="ARBA00023098"/>
    </source>
</evidence>
<evidence type="ECO:0000256" key="9">
    <source>
        <dbReference type="SAM" id="SignalP"/>
    </source>
</evidence>
<protein>
    <recommendedName>
        <fullName evidence="7">Lipase</fullName>
    </recommendedName>
</protein>
<organism evidence="11 12">
    <name type="scientific">Leptosia nina</name>
    <dbReference type="NCBI Taxonomy" id="320188"/>
    <lineage>
        <taxon>Eukaryota</taxon>
        <taxon>Metazoa</taxon>
        <taxon>Ecdysozoa</taxon>
        <taxon>Arthropoda</taxon>
        <taxon>Hexapoda</taxon>
        <taxon>Insecta</taxon>
        <taxon>Pterygota</taxon>
        <taxon>Neoptera</taxon>
        <taxon>Endopterygota</taxon>
        <taxon>Lepidoptera</taxon>
        <taxon>Glossata</taxon>
        <taxon>Ditrysia</taxon>
        <taxon>Papilionoidea</taxon>
        <taxon>Pieridae</taxon>
        <taxon>Pierinae</taxon>
        <taxon>Leptosia</taxon>
    </lineage>
</organism>
<dbReference type="InterPro" id="IPR000073">
    <property type="entry name" value="AB_hydrolase_1"/>
</dbReference>